<evidence type="ECO:0000256" key="6">
    <source>
        <dbReference type="SAM" id="SignalP"/>
    </source>
</evidence>
<dbReference type="AlphaFoldDB" id="A0AAE0ZU81"/>
<accession>A0AAE0ZU81</accession>
<feature type="chain" id="PRO_5042159818" description="CTCK domain-containing protein" evidence="6">
    <location>
        <begin position="32"/>
        <end position="282"/>
    </location>
</feature>
<dbReference type="GO" id="GO:0005576">
    <property type="term" value="C:extracellular region"/>
    <property type="evidence" value="ECO:0007669"/>
    <property type="project" value="UniProtKB-SubCell"/>
</dbReference>
<evidence type="ECO:0000256" key="1">
    <source>
        <dbReference type="ARBA" id="ARBA00004613"/>
    </source>
</evidence>
<dbReference type="InterPro" id="IPR029034">
    <property type="entry name" value="Cystine-knot_cytokine"/>
</dbReference>
<keyword evidence="4 6" id="KW-0732">Signal</keyword>
<protein>
    <recommendedName>
        <fullName evidence="9">CTCK domain-containing protein</fullName>
    </recommendedName>
</protein>
<name>A0AAE0ZU81_9GAST</name>
<keyword evidence="3" id="KW-0964">Secreted</keyword>
<evidence type="ECO:0000313" key="7">
    <source>
        <dbReference type="EMBL" id="KAK3775492.1"/>
    </source>
</evidence>
<reference evidence="7" key="1">
    <citation type="journal article" date="2023" name="G3 (Bethesda)">
        <title>A reference genome for the long-term kleptoplast-retaining sea slug Elysia crispata morphotype clarki.</title>
        <authorList>
            <person name="Eastman K.E."/>
            <person name="Pendleton A.L."/>
            <person name="Shaikh M.A."/>
            <person name="Suttiyut T."/>
            <person name="Ogas R."/>
            <person name="Tomko P."/>
            <person name="Gavelis G."/>
            <person name="Widhalm J.R."/>
            <person name="Wisecaver J.H."/>
        </authorList>
    </citation>
    <scope>NUCLEOTIDE SEQUENCE</scope>
    <source>
        <strain evidence="7">ECLA1</strain>
    </source>
</reference>
<comment type="caution">
    <text evidence="7">The sequence shown here is derived from an EMBL/GenBank/DDBJ whole genome shotgun (WGS) entry which is preliminary data.</text>
</comment>
<organism evidence="7 8">
    <name type="scientific">Elysia crispata</name>
    <name type="common">lettuce slug</name>
    <dbReference type="NCBI Taxonomy" id="231223"/>
    <lineage>
        <taxon>Eukaryota</taxon>
        <taxon>Metazoa</taxon>
        <taxon>Spiralia</taxon>
        <taxon>Lophotrochozoa</taxon>
        <taxon>Mollusca</taxon>
        <taxon>Gastropoda</taxon>
        <taxon>Heterobranchia</taxon>
        <taxon>Euthyneura</taxon>
        <taxon>Panpulmonata</taxon>
        <taxon>Sacoglossa</taxon>
        <taxon>Placobranchoidea</taxon>
        <taxon>Plakobranchidae</taxon>
        <taxon>Elysia</taxon>
    </lineage>
</organism>
<comment type="subcellular location">
    <subcellularLocation>
        <location evidence="1">Secreted</location>
    </subcellularLocation>
</comment>
<comment type="similarity">
    <text evidence="2">Belongs to the IL-17 family.</text>
</comment>
<dbReference type="Pfam" id="PF06083">
    <property type="entry name" value="IL17"/>
    <property type="match status" value="1"/>
</dbReference>
<keyword evidence="8" id="KW-1185">Reference proteome</keyword>
<dbReference type="InterPro" id="IPR010345">
    <property type="entry name" value="IL-17_fam"/>
</dbReference>
<proteinExistence type="inferred from homology"/>
<sequence length="282" mass="31217">MGALTIFTRALQLWSAVALISLLALIDSTQAYAIDSSSRPSTIDIGKESNSVRFLSDPNWRAQQLGNRVHGEDKDTIDVSHEQKFAANLESDEGKEDSNPMSLNSESSSMSRTNPFLRSKRDTASSSSSCSLPANLPEKVEKLNSFLTDSQYVGVIPQQDDFIPLPSNQPHDCPAPTGSWWTTRTEPNLRSTCPYIKEELDNGPDAYPRHLIQAKCLCTECVGRNISSCQEMRHNVTIFRLKGCQDGLTLMEEDIVHVTLGCFCAAPRVTADNPLPPGWKHY</sequence>
<dbReference type="EMBL" id="JAWDGP010003316">
    <property type="protein sequence ID" value="KAK3775492.1"/>
    <property type="molecule type" value="Genomic_DNA"/>
</dbReference>
<feature type="signal peptide" evidence="6">
    <location>
        <begin position="1"/>
        <end position="31"/>
    </location>
</feature>
<feature type="compositionally biased region" description="Low complexity" evidence="5">
    <location>
        <begin position="99"/>
        <end position="111"/>
    </location>
</feature>
<gene>
    <name evidence="7" type="ORF">RRG08_027247</name>
</gene>
<evidence type="ECO:0000256" key="3">
    <source>
        <dbReference type="ARBA" id="ARBA00022525"/>
    </source>
</evidence>
<evidence type="ECO:0000256" key="4">
    <source>
        <dbReference type="ARBA" id="ARBA00022729"/>
    </source>
</evidence>
<evidence type="ECO:0000313" key="8">
    <source>
        <dbReference type="Proteomes" id="UP001283361"/>
    </source>
</evidence>
<dbReference type="Proteomes" id="UP001283361">
    <property type="component" value="Unassembled WGS sequence"/>
</dbReference>
<evidence type="ECO:0000256" key="5">
    <source>
        <dbReference type="SAM" id="MobiDB-lite"/>
    </source>
</evidence>
<feature type="region of interest" description="Disordered" evidence="5">
    <location>
        <begin position="88"/>
        <end position="132"/>
    </location>
</feature>
<dbReference type="GO" id="GO:0005125">
    <property type="term" value="F:cytokine activity"/>
    <property type="evidence" value="ECO:0007669"/>
    <property type="project" value="InterPro"/>
</dbReference>
<evidence type="ECO:0000256" key="2">
    <source>
        <dbReference type="ARBA" id="ARBA00007236"/>
    </source>
</evidence>
<evidence type="ECO:0008006" key="9">
    <source>
        <dbReference type="Google" id="ProtNLM"/>
    </source>
</evidence>
<dbReference type="SUPFAM" id="SSF57501">
    <property type="entry name" value="Cystine-knot cytokines"/>
    <property type="match status" value="1"/>
</dbReference>
<dbReference type="Gene3D" id="2.10.90.10">
    <property type="entry name" value="Cystine-knot cytokines"/>
    <property type="match status" value="1"/>
</dbReference>